<gene>
    <name evidence="2" type="ORF">ETD85_05800</name>
</gene>
<protein>
    <recommendedName>
        <fullName evidence="4">Secreted protein</fullName>
    </recommendedName>
</protein>
<evidence type="ECO:0000256" key="1">
    <source>
        <dbReference type="SAM" id="SignalP"/>
    </source>
</evidence>
<dbReference type="EMBL" id="VCKX01000011">
    <property type="protein sequence ID" value="TMR38141.1"/>
    <property type="molecule type" value="Genomic_DNA"/>
</dbReference>
<keyword evidence="1" id="KW-0732">Signal</keyword>
<evidence type="ECO:0000313" key="3">
    <source>
        <dbReference type="Proteomes" id="UP000306628"/>
    </source>
</evidence>
<dbReference type="OrthoDB" id="3538183at2"/>
<feature type="chain" id="PRO_5038753727" description="Secreted protein" evidence="1">
    <location>
        <begin position="28"/>
        <end position="77"/>
    </location>
</feature>
<dbReference type="RefSeq" id="WP_138688556.1">
    <property type="nucleotide sequence ID" value="NZ_JBHSAZ010000026.1"/>
</dbReference>
<comment type="caution">
    <text evidence="2">The sequence shown here is derived from an EMBL/GenBank/DDBJ whole genome shotgun (WGS) entry which is preliminary data.</text>
</comment>
<keyword evidence="3" id="KW-1185">Reference proteome</keyword>
<reference evidence="2 3" key="1">
    <citation type="submission" date="2019-05" db="EMBL/GenBank/DDBJ databases">
        <title>Draft genome sequence of Nonomuraea zeae DSM 100528.</title>
        <authorList>
            <person name="Saricaoglu S."/>
            <person name="Isik K."/>
        </authorList>
    </citation>
    <scope>NUCLEOTIDE SEQUENCE [LARGE SCALE GENOMIC DNA]</scope>
    <source>
        <strain evidence="2 3">DSM 100528</strain>
    </source>
</reference>
<evidence type="ECO:0008006" key="4">
    <source>
        <dbReference type="Google" id="ProtNLM"/>
    </source>
</evidence>
<sequence>MRRAALRLAVTGLGLAALVGATAPAGATASSAPVSIYGYYPSAESCHHVGQQGLSTGLWPWYTCFPSNQVWALQIPW</sequence>
<dbReference type="AlphaFoldDB" id="A0A5S4H0B9"/>
<dbReference type="Proteomes" id="UP000306628">
    <property type="component" value="Unassembled WGS sequence"/>
</dbReference>
<proteinExistence type="predicted"/>
<feature type="signal peptide" evidence="1">
    <location>
        <begin position="1"/>
        <end position="27"/>
    </location>
</feature>
<name>A0A5S4H0B9_9ACTN</name>
<accession>A0A5S4H0B9</accession>
<evidence type="ECO:0000313" key="2">
    <source>
        <dbReference type="EMBL" id="TMR38141.1"/>
    </source>
</evidence>
<organism evidence="2 3">
    <name type="scientific">Nonomuraea zeae</name>
    <dbReference type="NCBI Taxonomy" id="1642303"/>
    <lineage>
        <taxon>Bacteria</taxon>
        <taxon>Bacillati</taxon>
        <taxon>Actinomycetota</taxon>
        <taxon>Actinomycetes</taxon>
        <taxon>Streptosporangiales</taxon>
        <taxon>Streptosporangiaceae</taxon>
        <taxon>Nonomuraea</taxon>
    </lineage>
</organism>